<organism evidence="3 4">
    <name type="scientific">Fluviicoccus keumensis</name>
    <dbReference type="NCBI Taxonomy" id="1435465"/>
    <lineage>
        <taxon>Bacteria</taxon>
        <taxon>Pseudomonadati</taxon>
        <taxon>Pseudomonadota</taxon>
        <taxon>Gammaproteobacteria</taxon>
        <taxon>Moraxellales</taxon>
        <taxon>Moraxellaceae</taxon>
        <taxon>Fluviicoccus</taxon>
    </lineage>
</organism>
<sequence>MNFTKSALAFALIATAFTATPVLAREGMGLHMSERHNLHIEGTHERRNGNIIRRQTDQQATDKGFKRETVLTNAKGETATRNVEVVNDKEAGTHTRTMTGTTFEGKPISGQSVTTKTDTGFTREGTFTGPNGQTRTREMEVSTESNTVTKTSTTTNPNGKTETHTSTHVIQGGK</sequence>
<keyword evidence="4" id="KW-1185">Reference proteome</keyword>
<comment type="caution">
    <text evidence="3">The sequence shown here is derived from an EMBL/GenBank/DDBJ whole genome shotgun (WGS) entry which is preliminary data.</text>
</comment>
<gene>
    <name evidence="3" type="ORF">EV700_1393</name>
</gene>
<feature type="chain" id="PRO_5020957209" evidence="2">
    <location>
        <begin position="25"/>
        <end position="174"/>
    </location>
</feature>
<accession>A0A4V2G627</accession>
<feature type="signal peptide" evidence="2">
    <location>
        <begin position="1"/>
        <end position="24"/>
    </location>
</feature>
<evidence type="ECO:0000313" key="4">
    <source>
        <dbReference type="Proteomes" id="UP000292423"/>
    </source>
</evidence>
<name>A0A4V2G627_9GAMM</name>
<dbReference type="EMBL" id="SHKX01000011">
    <property type="protein sequence ID" value="RZU47006.1"/>
    <property type="molecule type" value="Genomic_DNA"/>
</dbReference>
<dbReference type="RefSeq" id="WP_130412123.1">
    <property type="nucleotide sequence ID" value="NZ_SHKX01000011.1"/>
</dbReference>
<proteinExistence type="predicted"/>
<feature type="region of interest" description="Disordered" evidence="1">
    <location>
        <begin position="96"/>
        <end position="174"/>
    </location>
</feature>
<evidence type="ECO:0000256" key="2">
    <source>
        <dbReference type="SAM" id="SignalP"/>
    </source>
</evidence>
<reference evidence="3 4" key="1">
    <citation type="submission" date="2019-02" db="EMBL/GenBank/DDBJ databases">
        <title>Genomic Encyclopedia of Type Strains, Phase IV (KMG-IV): sequencing the most valuable type-strain genomes for metagenomic binning, comparative biology and taxonomic classification.</title>
        <authorList>
            <person name="Goeker M."/>
        </authorList>
    </citation>
    <scope>NUCLEOTIDE SEQUENCE [LARGE SCALE GENOMIC DNA]</scope>
    <source>
        <strain evidence="3 4">DSM 105135</strain>
    </source>
</reference>
<evidence type="ECO:0000256" key="1">
    <source>
        <dbReference type="SAM" id="MobiDB-lite"/>
    </source>
</evidence>
<keyword evidence="2" id="KW-0732">Signal</keyword>
<dbReference type="Proteomes" id="UP000292423">
    <property type="component" value="Unassembled WGS sequence"/>
</dbReference>
<feature type="compositionally biased region" description="Low complexity" evidence="1">
    <location>
        <begin position="142"/>
        <end position="160"/>
    </location>
</feature>
<protein>
    <submittedName>
        <fullName evidence="3">Uncharacterized protein</fullName>
    </submittedName>
</protein>
<dbReference type="AlphaFoldDB" id="A0A4V2G627"/>
<feature type="compositionally biased region" description="Polar residues" evidence="1">
    <location>
        <begin position="109"/>
        <end position="120"/>
    </location>
</feature>
<evidence type="ECO:0000313" key="3">
    <source>
        <dbReference type="EMBL" id="RZU47006.1"/>
    </source>
</evidence>